<name>A0A835I520_9MAGN</name>
<comment type="caution">
    <text evidence="1">The sequence shown here is derived from an EMBL/GenBank/DDBJ whole genome shotgun (WGS) entry which is preliminary data.</text>
</comment>
<reference evidence="1 2" key="1">
    <citation type="submission" date="2020-10" db="EMBL/GenBank/DDBJ databases">
        <title>The Coptis chinensis genome and diversification of protoberbering-type alkaloids.</title>
        <authorList>
            <person name="Wang B."/>
            <person name="Shu S."/>
            <person name="Song C."/>
            <person name="Liu Y."/>
        </authorList>
    </citation>
    <scope>NUCLEOTIDE SEQUENCE [LARGE SCALE GENOMIC DNA]</scope>
    <source>
        <strain evidence="1">HL-2020</strain>
        <tissue evidence="1">Leaf</tissue>
    </source>
</reference>
<keyword evidence="2" id="KW-1185">Reference proteome</keyword>
<evidence type="ECO:0000313" key="2">
    <source>
        <dbReference type="Proteomes" id="UP000631114"/>
    </source>
</evidence>
<dbReference type="EMBL" id="JADFTS010000004">
    <property type="protein sequence ID" value="KAF9610277.1"/>
    <property type="molecule type" value="Genomic_DNA"/>
</dbReference>
<organism evidence="1 2">
    <name type="scientific">Coptis chinensis</name>
    <dbReference type="NCBI Taxonomy" id="261450"/>
    <lineage>
        <taxon>Eukaryota</taxon>
        <taxon>Viridiplantae</taxon>
        <taxon>Streptophyta</taxon>
        <taxon>Embryophyta</taxon>
        <taxon>Tracheophyta</taxon>
        <taxon>Spermatophyta</taxon>
        <taxon>Magnoliopsida</taxon>
        <taxon>Ranunculales</taxon>
        <taxon>Ranunculaceae</taxon>
        <taxon>Coptidoideae</taxon>
        <taxon>Coptis</taxon>
    </lineage>
</organism>
<accession>A0A835I520</accession>
<evidence type="ECO:0000313" key="1">
    <source>
        <dbReference type="EMBL" id="KAF9610277.1"/>
    </source>
</evidence>
<gene>
    <name evidence="1" type="ORF">IFM89_021838</name>
</gene>
<dbReference type="AlphaFoldDB" id="A0A835I520"/>
<proteinExistence type="predicted"/>
<protein>
    <submittedName>
        <fullName evidence="1">Uncharacterized protein</fullName>
    </submittedName>
</protein>
<dbReference type="OrthoDB" id="248903at2759"/>
<sequence>MVVAGTLSLSLLHAKNQVAMNPINTVYVKGPCHMLDRHRRRTSCYGTDVQRLPYEEMWNWIIMDKWVEKHALHWVGSTHYGDQSEEFGGNCDFDVDDAVQKLEKMGVVAFGLTEEHKLAPQVSDIASPSSSEDLEAGTWEVSKAKLRPLFANNIQLGVGT</sequence>
<dbReference type="Proteomes" id="UP000631114">
    <property type="component" value="Unassembled WGS sequence"/>
</dbReference>